<dbReference type="GO" id="GO:0003677">
    <property type="term" value="F:DNA binding"/>
    <property type="evidence" value="ECO:0007669"/>
    <property type="project" value="UniProtKB-KW"/>
</dbReference>
<keyword evidence="3" id="KW-0805">Transcription regulation</keyword>
<accession>A0AA39CLT5</accession>
<evidence type="ECO:0008006" key="9">
    <source>
        <dbReference type="Google" id="ProtNLM"/>
    </source>
</evidence>
<evidence type="ECO:0000256" key="6">
    <source>
        <dbReference type="ARBA" id="ARBA00023242"/>
    </source>
</evidence>
<dbReference type="AlphaFoldDB" id="A0AA39CLT5"/>
<keyword evidence="6" id="KW-0539">Nucleus</keyword>
<reference evidence="7" key="1">
    <citation type="submission" date="2022-10" db="EMBL/GenBank/DDBJ databases">
        <title>Culturing micro-colonial fungi from biological soil crusts in the Mojave desert and describing Neophaeococcomyces mojavensis, and introducing the new genera and species Taxawa tesnikishii.</title>
        <authorList>
            <person name="Kurbessoian T."/>
            <person name="Stajich J.E."/>
        </authorList>
    </citation>
    <scope>NUCLEOTIDE SEQUENCE</scope>
    <source>
        <strain evidence="7">TK_41</strain>
    </source>
</reference>
<protein>
    <recommendedName>
        <fullName evidence="9">C6 zinc finger domain protein</fullName>
    </recommendedName>
</protein>
<dbReference type="InterPro" id="IPR052360">
    <property type="entry name" value="Transcr_Regulatory_Proteins"/>
</dbReference>
<keyword evidence="5" id="KW-0804">Transcription</keyword>
<sequence>MYSIWSQVRRYNFVWDTVVCISSLIEHVPYTSLAINSPLQVVNREHRTALKSYNRAIQNVKELANHGQLDDAVIVLSYVLFSAAEFHQKNVETGNVLLQRCSKVLIGSLATIGGGRNPTGDQAIHQVITPFVMRRAFHIATFEEAIRPRWAVNDEINTILRTVYPTLNEFRIRFHELASQCYEVTRLVDVVLNLQAESPSKTQVLLQRQSLLDKLILWKVSLIATRAQSADVESVWVCSYLLMYWAVCYISLATCLDHRQVVFDDYVINFAEIIENAAFYLGSPSRKIHLSSGADAEAIPALYFCAIKCRDPVLRREALRLIRQLQLGNLWGIVAPDRVVEKFISVEENGYVGLPPEERRFACANVFGMRAPGGRQRKALELSRFEYASNGSRRLITRYTWLDDEEEGSISKALV</sequence>
<keyword evidence="1" id="KW-0479">Metal-binding</keyword>
<evidence type="ECO:0000256" key="1">
    <source>
        <dbReference type="ARBA" id="ARBA00022723"/>
    </source>
</evidence>
<comment type="caution">
    <text evidence="7">The sequence shown here is derived from an EMBL/GenBank/DDBJ whole genome shotgun (WGS) entry which is preliminary data.</text>
</comment>
<evidence type="ECO:0000256" key="2">
    <source>
        <dbReference type="ARBA" id="ARBA00022833"/>
    </source>
</evidence>
<keyword evidence="2" id="KW-0862">Zinc</keyword>
<evidence type="ECO:0000256" key="4">
    <source>
        <dbReference type="ARBA" id="ARBA00023125"/>
    </source>
</evidence>
<evidence type="ECO:0000256" key="5">
    <source>
        <dbReference type="ARBA" id="ARBA00023163"/>
    </source>
</evidence>
<dbReference type="PANTHER" id="PTHR36206">
    <property type="entry name" value="ASPERCRYPTIN BIOSYNTHESIS CLUSTER-SPECIFIC TRANSCRIPTION REGULATOR ATNN-RELATED"/>
    <property type="match status" value="1"/>
</dbReference>
<keyword evidence="8" id="KW-1185">Reference proteome</keyword>
<dbReference type="GO" id="GO:0046872">
    <property type="term" value="F:metal ion binding"/>
    <property type="evidence" value="ECO:0007669"/>
    <property type="project" value="UniProtKB-KW"/>
</dbReference>
<organism evidence="7 8">
    <name type="scientific">Cladophialophora chaetospira</name>
    <dbReference type="NCBI Taxonomy" id="386627"/>
    <lineage>
        <taxon>Eukaryota</taxon>
        <taxon>Fungi</taxon>
        <taxon>Dikarya</taxon>
        <taxon>Ascomycota</taxon>
        <taxon>Pezizomycotina</taxon>
        <taxon>Eurotiomycetes</taxon>
        <taxon>Chaetothyriomycetidae</taxon>
        <taxon>Chaetothyriales</taxon>
        <taxon>Herpotrichiellaceae</taxon>
        <taxon>Cladophialophora</taxon>
    </lineage>
</organism>
<gene>
    <name evidence="7" type="ORF">H2200_002077</name>
</gene>
<keyword evidence="4" id="KW-0238">DNA-binding</keyword>
<evidence type="ECO:0000313" key="7">
    <source>
        <dbReference type="EMBL" id="KAJ9613941.1"/>
    </source>
</evidence>
<proteinExistence type="predicted"/>
<evidence type="ECO:0000313" key="8">
    <source>
        <dbReference type="Proteomes" id="UP001172673"/>
    </source>
</evidence>
<name>A0AA39CLT5_9EURO</name>
<dbReference type="PANTHER" id="PTHR36206:SF12">
    <property type="entry name" value="ASPERCRYPTIN BIOSYNTHESIS CLUSTER-SPECIFIC TRANSCRIPTION REGULATOR ATNN-RELATED"/>
    <property type="match status" value="1"/>
</dbReference>
<dbReference type="EMBL" id="JAPDRK010000003">
    <property type="protein sequence ID" value="KAJ9613941.1"/>
    <property type="molecule type" value="Genomic_DNA"/>
</dbReference>
<dbReference type="Proteomes" id="UP001172673">
    <property type="component" value="Unassembled WGS sequence"/>
</dbReference>
<evidence type="ECO:0000256" key="3">
    <source>
        <dbReference type="ARBA" id="ARBA00023015"/>
    </source>
</evidence>